<feature type="domain" description="RsbT co-antagonist protein RsbRD N-terminal" evidence="2">
    <location>
        <begin position="32"/>
        <end position="164"/>
    </location>
</feature>
<keyword evidence="4" id="KW-1185">Reference proteome</keyword>
<dbReference type="EMBL" id="JBIRUQ010000002">
    <property type="protein sequence ID" value="MFI1460849.1"/>
    <property type="molecule type" value="Genomic_DNA"/>
</dbReference>
<name>A0ABW7TMI8_9NOCA</name>
<dbReference type="Proteomes" id="UP001611263">
    <property type="component" value="Unassembled WGS sequence"/>
</dbReference>
<dbReference type="InterPro" id="IPR025736">
    <property type="entry name" value="PucR_C-HTH_dom"/>
</dbReference>
<dbReference type="Gene3D" id="1.10.10.2840">
    <property type="entry name" value="PucR C-terminal helix-turn-helix domain"/>
    <property type="match status" value="1"/>
</dbReference>
<dbReference type="InterPro" id="IPR051448">
    <property type="entry name" value="CdaR-like_regulators"/>
</dbReference>
<dbReference type="Pfam" id="PF13556">
    <property type="entry name" value="HTH_30"/>
    <property type="match status" value="1"/>
</dbReference>
<dbReference type="RefSeq" id="WP_156052372.1">
    <property type="nucleotide sequence ID" value="NZ_JBIRUQ010000002.1"/>
</dbReference>
<gene>
    <name evidence="3" type="ORF">ACH4WX_08995</name>
</gene>
<dbReference type="InterPro" id="IPR042070">
    <property type="entry name" value="PucR_C-HTH_sf"/>
</dbReference>
<evidence type="ECO:0000259" key="2">
    <source>
        <dbReference type="Pfam" id="PF14361"/>
    </source>
</evidence>
<evidence type="ECO:0000313" key="3">
    <source>
        <dbReference type="EMBL" id="MFI1460849.1"/>
    </source>
</evidence>
<organism evidence="3 4">
    <name type="scientific">Nocardia carnea</name>
    <dbReference type="NCBI Taxonomy" id="37328"/>
    <lineage>
        <taxon>Bacteria</taxon>
        <taxon>Bacillati</taxon>
        <taxon>Actinomycetota</taxon>
        <taxon>Actinomycetes</taxon>
        <taxon>Mycobacteriales</taxon>
        <taxon>Nocardiaceae</taxon>
        <taxon>Nocardia</taxon>
    </lineage>
</organism>
<evidence type="ECO:0000259" key="1">
    <source>
        <dbReference type="Pfam" id="PF13556"/>
    </source>
</evidence>
<accession>A0ABW7TMI8</accession>
<feature type="domain" description="PucR C-terminal helix-turn-helix" evidence="1">
    <location>
        <begin position="345"/>
        <end position="403"/>
    </location>
</feature>
<dbReference type="PANTHER" id="PTHR33744:SF1">
    <property type="entry name" value="DNA-BINDING TRANSCRIPTIONAL ACTIVATOR ADER"/>
    <property type="match status" value="1"/>
</dbReference>
<dbReference type="PANTHER" id="PTHR33744">
    <property type="entry name" value="CARBOHYDRATE DIACID REGULATOR"/>
    <property type="match status" value="1"/>
</dbReference>
<dbReference type="InterPro" id="IPR025751">
    <property type="entry name" value="RsbRD_N_dom"/>
</dbReference>
<evidence type="ECO:0000313" key="4">
    <source>
        <dbReference type="Proteomes" id="UP001611263"/>
    </source>
</evidence>
<dbReference type="GeneID" id="93503979"/>
<reference evidence="3 4" key="1">
    <citation type="submission" date="2024-10" db="EMBL/GenBank/DDBJ databases">
        <title>The Natural Products Discovery Center: Release of the First 8490 Sequenced Strains for Exploring Actinobacteria Biosynthetic Diversity.</title>
        <authorList>
            <person name="Kalkreuter E."/>
            <person name="Kautsar S.A."/>
            <person name="Yang D."/>
            <person name="Bader C.D."/>
            <person name="Teijaro C.N."/>
            <person name="Fluegel L."/>
            <person name="Davis C.M."/>
            <person name="Simpson J.R."/>
            <person name="Lauterbach L."/>
            <person name="Steele A.D."/>
            <person name="Gui C."/>
            <person name="Meng S."/>
            <person name="Li G."/>
            <person name="Viehrig K."/>
            <person name="Ye F."/>
            <person name="Su P."/>
            <person name="Kiefer A.F."/>
            <person name="Nichols A."/>
            <person name="Cepeda A.J."/>
            <person name="Yan W."/>
            <person name="Fan B."/>
            <person name="Jiang Y."/>
            <person name="Adhikari A."/>
            <person name="Zheng C.-J."/>
            <person name="Schuster L."/>
            <person name="Cowan T.M."/>
            <person name="Smanski M.J."/>
            <person name="Chevrette M.G."/>
            <person name="De Carvalho L.P.S."/>
            <person name="Shen B."/>
        </authorList>
    </citation>
    <scope>NUCLEOTIDE SEQUENCE [LARGE SCALE GENOMIC DNA]</scope>
    <source>
        <strain evidence="3 4">NPDC020568</strain>
    </source>
</reference>
<proteinExistence type="predicted"/>
<dbReference type="Pfam" id="PF14361">
    <property type="entry name" value="RsbRD_N"/>
    <property type="match status" value="1"/>
</dbReference>
<comment type="caution">
    <text evidence="3">The sequence shown here is derived from an EMBL/GenBank/DDBJ whole genome shotgun (WGS) entry which is preliminary data.</text>
</comment>
<sequence length="450" mass="47896">MLTNTPRTSRELEIAGVPAMAHLPRPRRLSQQLLDHLAGEAGGAAPGAALPCGVARREAVEVVAGCLELVAAVLEGRTAGRLPEPVQDKIADWAADGVALEAVQHATHIGFRFVLDLLARPAAGPDSRALVVAGQRLAEVLDGVITTFTSAYVRELRAHTAMRQAGAEALAAALIAGTSTPETARECGFRSADAYAVFALTLSRPASATIEDGHDPVGALRRLRRLRGELTMGDGVPLARLSEEGGTVLVPADSYGGTSTAKLFERLRIAAGDPLLATVVHARRDQIPEATRRAHELLDLAQRLDRPARLYGMADLAVEYQITRPGPARRRLAKSLDPLLLQPELLDTLTMHLANERNRQRTARALYVHTNTVDYRLRRIARLTGLDPADAEGLWQLQAALIANAYETAHSDPSSPAPAHLEYSEYLVASEATAVLPASGPTGAPVGALG</sequence>
<protein>
    <submittedName>
        <fullName evidence="3">PucR family transcriptional regulator</fullName>
    </submittedName>
</protein>